<organism evidence="2 3">
    <name type="scientific">Ophiophagus hannah</name>
    <name type="common">King cobra</name>
    <name type="synonym">Naja hannah</name>
    <dbReference type="NCBI Taxonomy" id="8665"/>
    <lineage>
        <taxon>Eukaryota</taxon>
        <taxon>Metazoa</taxon>
        <taxon>Chordata</taxon>
        <taxon>Craniata</taxon>
        <taxon>Vertebrata</taxon>
        <taxon>Euteleostomi</taxon>
        <taxon>Lepidosauria</taxon>
        <taxon>Squamata</taxon>
        <taxon>Bifurcata</taxon>
        <taxon>Unidentata</taxon>
        <taxon>Episquamata</taxon>
        <taxon>Toxicofera</taxon>
        <taxon>Serpentes</taxon>
        <taxon>Colubroidea</taxon>
        <taxon>Elapidae</taxon>
        <taxon>Elapinae</taxon>
        <taxon>Ophiophagus</taxon>
    </lineage>
</organism>
<feature type="region of interest" description="Disordered" evidence="1">
    <location>
        <begin position="105"/>
        <end position="131"/>
    </location>
</feature>
<dbReference type="AlphaFoldDB" id="V8NA91"/>
<dbReference type="EMBL" id="AZIM01006021">
    <property type="protein sequence ID" value="ETE58985.1"/>
    <property type="molecule type" value="Genomic_DNA"/>
</dbReference>
<feature type="region of interest" description="Disordered" evidence="1">
    <location>
        <begin position="213"/>
        <end position="250"/>
    </location>
</feature>
<accession>V8NA91</accession>
<name>V8NA91_OPHHA</name>
<gene>
    <name evidence="2" type="ORF">L345_15288</name>
</gene>
<keyword evidence="3" id="KW-1185">Reference proteome</keyword>
<dbReference type="Proteomes" id="UP000018936">
    <property type="component" value="Unassembled WGS sequence"/>
</dbReference>
<sequence length="250" mass="27384">MPLAVHQPNRALNTLSFPTLSIMQINFISNEIRGGISAGSDHSSENKQIPALTGPANPISSLPPIDFPSKKEGVHWVYNKTAEWGGGVKDRELLHQLDICSNNPNTPTDASLVTEGEKEGGRDGGTEMGRRKKCKGARNSMPVFKCFYVVWCVLVCSPNFPATCKGRGLFGTALLPSLIFRPANSHGGGVDGTWMGKFQSAQNVKPSTWADLMGRRKGERMGERMEGMREEKEGGRERKEGGREVKERGR</sequence>
<reference evidence="2 3" key="1">
    <citation type="journal article" date="2013" name="Proc. Natl. Acad. Sci. U.S.A.">
        <title>The king cobra genome reveals dynamic gene evolution and adaptation in the snake venom system.</title>
        <authorList>
            <person name="Vonk F.J."/>
            <person name="Casewell N.R."/>
            <person name="Henkel C.V."/>
            <person name="Heimberg A.M."/>
            <person name="Jansen H.J."/>
            <person name="McCleary R.J."/>
            <person name="Kerkkamp H.M."/>
            <person name="Vos R.A."/>
            <person name="Guerreiro I."/>
            <person name="Calvete J.J."/>
            <person name="Wuster W."/>
            <person name="Woods A.E."/>
            <person name="Logan J.M."/>
            <person name="Harrison R.A."/>
            <person name="Castoe T.A."/>
            <person name="de Koning A.P."/>
            <person name="Pollock D.D."/>
            <person name="Yandell M."/>
            <person name="Calderon D."/>
            <person name="Renjifo C."/>
            <person name="Currier R.B."/>
            <person name="Salgado D."/>
            <person name="Pla D."/>
            <person name="Sanz L."/>
            <person name="Hyder A.S."/>
            <person name="Ribeiro J.M."/>
            <person name="Arntzen J.W."/>
            <person name="van den Thillart G.E."/>
            <person name="Boetzer M."/>
            <person name="Pirovano W."/>
            <person name="Dirks R.P."/>
            <person name="Spaink H.P."/>
            <person name="Duboule D."/>
            <person name="McGlinn E."/>
            <person name="Kini R.M."/>
            <person name="Richardson M.K."/>
        </authorList>
    </citation>
    <scope>NUCLEOTIDE SEQUENCE</scope>
    <source>
        <tissue evidence="2">Blood</tissue>
    </source>
</reference>
<evidence type="ECO:0000313" key="2">
    <source>
        <dbReference type="EMBL" id="ETE58985.1"/>
    </source>
</evidence>
<proteinExistence type="predicted"/>
<feature type="compositionally biased region" description="Basic and acidic residues" evidence="1">
    <location>
        <begin position="115"/>
        <end position="129"/>
    </location>
</feature>
<evidence type="ECO:0000313" key="3">
    <source>
        <dbReference type="Proteomes" id="UP000018936"/>
    </source>
</evidence>
<evidence type="ECO:0000256" key="1">
    <source>
        <dbReference type="SAM" id="MobiDB-lite"/>
    </source>
</evidence>
<protein>
    <submittedName>
        <fullName evidence="2">Uncharacterized protein</fullName>
    </submittedName>
</protein>
<feature type="non-terminal residue" evidence="2">
    <location>
        <position position="1"/>
    </location>
</feature>
<comment type="caution">
    <text evidence="2">The sequence shown here is derived from an EMBL/GenBank/DDBJ whole genome shotgun (WGS) entry which is preliminary data.</text>
</comment>